<keyword evidence="3" id="KW-1185">Reference proteome</keyword>
<protein>
    <submittedName>
        <fullName evidence="2">Uncharacterized protein</fullName>
    </submittedName>
</protein>
<feature type="compositionally biased region" description="Basic residues" evidence="1">
    <location>
        <begin position="257"/>
        <end position="271"/>
    </location>
</feature>
<comment type="caution">
    <text evidence="2">The sequence shown here is derived from an EMBL/GenBank/DDBJ whole genome shotgun (WGS) entry which is preliminary data.</text>
</comment>
<dbReference type="Proteomes" id="UP001396334">
    <property type="component" value="Unassembled WGS sequence"/>
</dbReference>
<evidence type="ECO:0000256" key="1">
    <source>
        <dbReference type="SAM" id="MobiDB-lite"/>
    </source>
</evidence>
<gene>
    <name evidence="2" type="ORF">V6N11_050780</name>
</gene>
<evidence type="ECO:0000313" key="2">
    <source>
        <dbReference type="EMBL" id="KAK9034623.1"/>
    </source>
</evidence>
<reference evidence="2 3" key="1">
    <citation type="journal article" date="2024" name="G3 (Bethesda)">
        <title>Genome assembly of Hibiscus sabdariffa L. provides insights into metabolisms of medicinal natural products.</title>
        <authorList>
            <person name="Kim T."/>
        </authorList>
    </citation>
    <scope>NUCLEOTIDE SEQUENCE [LARGE SCALE GENOMIC DNA]</scope>
    <source>
        <strain evidence="2">TK-2024</strain>
        <tissue evidence="2">Old leaves</tissue>
    </source>
</reference>
<proteinExistence type="predicted"/>
<name>A0ABR2TAX9_9ROSI</name>
<feature type="region of interest" description="Disordered" evidence="1">
    <location>
        <begin position="257"/>
        <end position="284"/>
    </location>
</feature>
<sequence>MKVNIFRNNEKAHVEGGIGDPGFWFGGGGEFLRAIRCRCSEEESISQDNSINRDDGFFDVACTGNQLLDVIMHREREWEESKLLGEAKLAGCLTVETINSTDSLNDIDDLAVKIRSSERAVENLSHMGFPPDVEDVHLNIKLNPKDSFVPTKERERLSLRSSEEVQDLGMNSLWEDVESGSRKTKDPCAKAIDEKFNEGFSNVFGDNVSGSLLENYSDGESSRAFFSEMEPIRLNKRGIKGKRYSSLDLQDKKITATKRKKRDKAMRRQKLDKKNPDWSELSGRSLSDSDLLARRDIQIKR</sequence>
<dbReference type="EMBL" id="JBBPBN010000007">
    <property type="protein sequence ID" value="KAK9034623.1"/>
    <property type="molecule type" value="Genomic_DNA"/>
</dbReference>
<evidence type="ECO:0000313" key="3">
    <source>
        <dbReference type="Proteomes" id="UP001396334"/>
    </source>
</evidence>
<accession>A0ABR2TAX9</accession>
<organism evidence="2 3">
    <name type="scientific">Hibiscus sabdariffa</name>
    <name type="common">roselle</name>
    <dbReference type="NCBI Taxonomy" id="183260"/>
    <lineage>
        <taxon>Eukaryota</taxon>
        <taxon>Viridiplantae</taxon>
        <taxon>Streptophyta</taxon>
        <taxon>Embryophyta</taxon>
        <taxon>Tracheophyta</taxon>
        <taxon>Spermatophyta</taxon>
        <taxon>Magnoliopsida</taxon>
        <taxon>eudicotyledons</taxon>
        <taxon>Gunneridae</taxon>
        <taxon>Pentapetalae</taxon>
        <taxon>rosids</taxon>
        <taxon>malvids</taxon>
        <taxon>Malvales</taxon>
        <taxon>Malvaceae</taxon>
        <taxon>Malvoideae</taxon>
        <taxon>Hibiscus</taxon>
    </lineage>
</organism>